<reference evidence="1 2" key="1">
    <citation type="journal article" date="2019" name="Int. J. Syst. Evol. Microbiol.">
        <title>The Global Catalogue of Microorganisms (GCM) 10K type strain sequencing project: providing services to taxonomists for standard genome sequencing and annotation.</title>
        <authorList>
            <consortium name="The Broad Institute Genomics Platform"/>
            <consortium name="The Broad Institute Genome Sequencing Center for Infectious Disease"/>
            <person name="Wu L."/>
            <person name="Ma J."/>
        </authorList>
    </citation>
    <scope>NUCLEOTIDE SEQUENCE [LARGE SCALE GENOMIC DNA]</scope>
    <source>
        <strain evidence="1 2">JCM 13244</strain>
    </source>
</reference>
<proteinExistence type="predicted"/>
<evidence type="ECO:0000313" key="1">
    <source>
        <dbReference type="EMBL" id="GAA1687621.1"/>
    </source>
</evidence>
<organism evidence="1 2">
    <name type="scientific">Streptomyces yatensis</name>
    <dbReference type="NCBI Taxonomy" id="155177"/>
    <lineage>
        <taxon>Bacteria</taxon>
        <taxon>Bacillati</taxon>
        <taxon>Actinomycetota</taxon>
        <taxon>Actinomycetes</taxon>
        <taxon>Kitasatosporales</taxon>
        <taxon>Streptomycetaceae</taxon>
        <taxon>Streptomyces</taxon>
        <taxon>Streptomyces violaceusniger group</taxon>
    </lineage>
</organism>
<dbReference type="Proteomes" id="UP001499947">
    <property type="component" value="Unassembled WGS sequence"/>
</dbReference>
<keyword evidence="2" id="KW-1185">Reference proteome</keyword>
<name>A0ABN2HGL3_9ACTN</name>
<comment type="caution">
    <text evidence="1">The sequence shown here is derived from an EMBL/GenBank/DDBJ whole genome shotgun (WGS) entry which is preliminary data.</text>
</comment>
<sequence>MDLTTLADAGATAYVSGVASHAATATDSAIRTYFLRLRSFLTSRAVSEEELQVIDEPALSSRILTLLEEDPSSVAALKEILGGISKQTNIEGAGTVYGDVNLRGKYVAGRDIRFDGR</sequence>
<dbReference type="RefSeq" id="WP_143645228.1">
    <property type="nucleotide sequence ID" value="NZ_BAAALR010000036.1"/>
</dbReference>
<accession>A0ABN2HGL3</accession>
<protein>
    <submittedName>
        <fullName evidence="1">Uncharacterized protein</fullName>
    </submittedName>
</protein>
<evidence type="ECO:0000313" key="2">
    <source>
        <dbReference type="Proteomes" id="UP001499947"/>
    </source>
</evidence>
<gene>
    <name evidence="1" type="ORF">GCM10009680_28910</name>
</gene>
<dbReference type="EMBL" id="BAAALR010000036">
    <property type="protein sequence ID" value="GAA1687621.1"/>
    <property type="molecule type" value="Genomic_DNA"/>
</dbReference>